<proteinExistence type="inferred from homology"/>
<feature type="domain" description="Glycoside hydrolase family 31 TIM barrel" evidence="5">
    <location>
        <begin position="179"/>
        <end position="507"/>
    </location>
</feature>
<dbReference type="InterPro" id="IPR048395">
    <property type="entry name" value="Glyco_hydro_31_C"/>
</dbReference>
<dbReference type="Gene3D" id="3.20.20.80">
    <property type="entry name" value="Glycosidases"/>
    <property type="match status" value="1"/>
</dbReference>
<evidence type="ECO:0000313" key="9">
    <source>
        <dbReference type="Proteomes" id="UP000024332"/>
    </source>
</evidence>
<keyword evidence="3 4" id="KW-0326">Glycosidase</keyword>
<dbReference type="PANTHER" id="PTHR22762:SF120">
    <property type="entry name" value="HETEROGLYCAN GLUCOSIDASE 1"/>
    <property type="match status" value="1"/>
</dbReference>
<dbReference type="RefSeq" id="WP_048100444.1">
    <property type="nucleotide sequence ID" value="NZ_JFZT01000057.1"/>
</dbReference>
<organism evidence="8 9">
    <name type="scientific">Candidatus Acidianus copahuensis</name>
    <dbReference type="NCBI Taxonomy" id="1160895"/>
    <lineage>
        <taxon>Archaea</taxon>
        <taxon>Thermoproteota</taxon>
        <taxon>Thermoprotei</taxon>
        <taxon>Sulfolobales</taxon>
        <taxon>Sulfolobaceae</taxon>
        <taxon>Acidianus</taxon>
    </lineage>
</organism>
<dbReference type="SUPFAM" id="SSF51011">
    <property type="entry name" value="Glycosyl hydrolase domain"/>
    <property type="match status" value="1"/>
</dbReference>
<dbReference type="Gene3D" id="2.60.40.1180">
    <property type="entry name" value="Golgi alpha-mannosidase II"/>
    <property type="match status" value="1"/>
</dbReference>
<dbReference type="Pfam" id="PF01055">
    <property type="entry name" value="Glyco_hydro_31_2nd"/>
    <property type="match status" value="1"/>
</dbReference>
<protein>
    <submittedName>
        <fullName evidence="8">Alpha-glucosidase</fullName>
    </submittedName>
</protein>
<dbReference type="SUPFAM" id="SSF51445">
    <property type="entry name" value="(Trans)glycosidases"/>
    <property type="match status" value="1"/>
</dbReference>
<evidence type="ECO:0000256" key="3">
    <source>
        <dbReference type="ARBA" id="ARBA00023295"/>
    </source>
</evidence>
<accession>A0A031LKI0</accession>
<evidence type="ECO:0000259" key="5">
    <source>
        <dbReference type="Pfam" id="PF01055"/>
    </source>
</evidence>
<dbReference type="GO" id="GO:0005975">
    <property type="term" value="P:carbohydrate metabolic process"/>
    <property type="evidence" value="ECO:0007669"/>
    <property type="project" value="InterPro"/>
</dbReference>
<dbReference type="CDD" id="cd14752">
    <property type="entry name" value="GH31_N"/>
    <property type="match status" value="1"/>
</dbReference>
<dbReference type="GO" id="GO:0004553">
    <property type="term" value="F:hydrolase activity, hydrolyzing O-glycosyl compounds"/>
    <property type="evidence" value="ECO:0007669"/>
    <property type="project" value="InterPro"/>
</dbReference>
<dbReference type="SUPFAM" id="SSF74650">
    <property type="entry name" value="Galactose mutarotase-like"/>
    <property type="match status" value="1"/>
</dbReference>
<dbReference type="InterPro" id="IPR030458">
    <property type="entry name" value="Glyco_hydro_31_AS"/>
</dbReference>
<dbReference type="Pfam" id="PF21365">
    <property type="entry name" value="Glyco_hydro_31_3rd"/>
    <property type="match status" value="1"/>
</dbReference>
<comment type="similarity">
    <text evidence="1 4">Belongs to the glycosyl hydrolase 31 family.</text>
</comment>
<dbReference type="STRING" id="1160895.CM19_11370"/>
<dbReference type="EMBL" id="JFZT01000057">
    <property type="protein sequence ID" value="EZQ02061.1"/>
    <property type="molecule type" value="Genomic_DNA"/>
</dbReference>
<gene>
    <name evidence="8" type="ORF">CM19_11370</name>
</gene>
<keyword evidence="2 4" id="KW-0378">Hydrolase</keyword>
<dbReference type="InterPro" id="IPR053497">
    <property type="entry name" value="GH31_Enzymes"/>
</dbReference>
<dbReference type="Proteomes" id="UP000024332">
    <property type="component" value="Unassembled WGS sequence"/>
</dbReference>
<evidence type="ECO:0000313" key="8">
    <source>
        <dbReference type="EMBL" id="EZQ02061.1"/>
    </source>
</evidence>
<dbReference type="PANTHER" id="PTHR22762">
    <property type="entry name" value="ALPHA-GLUCOSIDASE"/>
    <property type="match status" value="1"/>
</dbReference>
<evidence type="ECO:0000256" key="1">
    <source>
        <dbReference type="ARBA" id="ARBA00007806"/>
    </source>
</evidence>
<dbReference type="NCBIfam" id="NF040948">
    <property type="entry name" value="alpha_gluc_MalA"/>
    <property type="match status" value="1"/>
</dbReference>
<feature type="domain" description="Glycosyl hydrolase family 31 C-terminal" evidence="7">
    <location>
        <begin position="516"/>
        <end position="595"/>
    </location>
</feature>
<dbReference type="InterPro" id="IPR017853">
    <property type="entry name" value="GH"/>
</dbReference>
<reference evidence="8 9" key="1">
    <citation type="submission" date="2014-03" db="EMBL/GenBank/DDBJ databases">
        <title>Draft genome sequence of the novel thermoacidophilic archaea Acidianus copahuensis ALE1 strain, isolated from Copahue volcanic area in Neuquen Argentina.</title>
        <authorList>
            <person name="Urbieta M.S."/>
            <person name="Rascovan N."/>
            <person name="Castro C."/>
            <person name="Revale S."/>
            <person name="Giaveno M.A."/>
            <person name="Vazquez M.P."/>
            <person name="Donati E.R."/>
        </authorList>
    </citation>
    <scope>NUCLEOTIDE SEQUENCE [LARGE SCALE GENOMIC DNA]</scope>
    <source>
        <strain evidence="8 9">ALE1</strain>
    </source>
</reference>
<dbReference type="OrthoDB" id="27033at2157"/>
<dbReference type="InterPro" id="IPR013780">
    <property type="entry name" value="Glyco_hydro_b"/>
</dbReference>
<comment type="caution">
    <text evidence="8">The sequence shown here is derived from an EMBL/GenBank/DDBJ whole genome shotgun (WGS) entry which is preliminary data.</text>
</comment>
<dbReference type="AlphaFoldDB" id="A0A031LKI0"/>
<evidence type="ECO:0000259" key="6">
    <source>
        <dbReference type="Pfam" id="PF13802"/>
    </source>
</evidence>
<sequence length="665" mass="76269">MEIKALVNSKGTIRVLVNSPKSFVSYPFDGKEVDPQLLGEISITENTLEEFSLEGIQISIPLSLEDHVFGLGEKAFSLDRKRLKLQMWNVDVGAVSKYGWHTDPMYKSIPFFIVISANAVKGYFVNSPTKLIFDFGFEDYSKIKIYVPEKSVELFVFNGKSVEEIIENYTELTGKPFDLPIWALGYQISRYSYFPQKFVVEVVKKHIEKGFNVSSIYLDIHYMDDYKIFTWSKERFPDPKGLSNTLHDLGVRLITILNPCVKVDQHHGDFKDAVKEEILVDDKKGIFVGSMWAGECSWIDFFNEKAREWWKGKVKQWISDYGVDGIWLDMNEPTAFGTYMASLPFHSIHHTHEGEATHFQVRNAYPYYQALATFEGLKEAGIEKPFILTRSAYAGIQKYAAVWTGDNYATWDDLKLQTVLALGLSISGVPYVGCDIGAFMGRGKNTPPVDLDLIVKYYETALFFPFFRAHKATDGIDQEPYNLPSIYSEKIMELIRLREKFLPYLSSLVRESNITGHPILRPLVYKYFNDYDVYKIDDEYMVGDYLLYAPILSKDKERELYLPSGKWISFWSEDEYDGKKWISASGLPIFIAWNSLIPLKSRTGLDFIIYGQKGKITLYDGNTVEFDGNMLKTSQEVDIDKIIIKGKTEKAIEIGKRVNKVNISI</sequence>
<evidence type="ECO:0000259" key="7">
    <source>
        <dbReference type="Pfam" id="PF21365"/>
    </source>
</evidence>
<dbReference type="Pfam" id="PF13802">
    <property type="entry name" value="Gal_mutarotas_2"/>
    <property type="match status" value="1"/>
</dbReference>
<dbReference type="InterPro" id="IPR011013">
    <property type="entry name" value="Gal_mutarotase_sf_dom"/>
</dbReference>
<evidence type="ECO:0000256" key="2">
    <source>
        <dbReference type="ARBA" id="ARBA00022801"/>
    </source>
</evidence>
<evidence type="ECO:0000256" key="4">
    <source>
        <dbReference type="RuleBase" id="RU361185"/>
    </source>
</evidence>
<name>A0A031LKI0_9CREN</name>
<dbReference type="GO" id="GO:0030246">
    <property type="term" value="F:carbohydrate binding"/>
    <property type="evidence" value="ECO:0007669"/>
    <property type="project" value="InterPro"/>
</dbReference>
<dbReference type="Gene3D" id="2.60.40.1760">
    <property type="entry name" value="glycosyl hydrolase (family 31)"/>
    <property type="match status" value="1"/>
</dbReference>
<dbReference type="InterPro" id="IPR000322">
    <property type="entry name" value="Glyco_hydro_31_TIM"/>
</dbReference>
<keyword evidence="9" id="KW-1185">Reference proteome</keyword>
<dbReference type="PROSITE" id="PS00129">
    <property type="entry name" value="GLYCOSYL_HYDROL_F31_1"/>
    <property type="match status" value="1"/>
</dbReference>
<dbReference type="InterPro" id="IPR025887">
    <property type="entry name" value="Glyco_hydro_31_N_dom"/>
</dbReference>
<feature type="domain" description="Glycoside hydrolase family 31 N-terminal" evidence="6">
    <location>
        <begin position="52"/>
        <end position="134"/>
    </location>
</feature>